<feature type="region of interest" description="Disordered" evidence="1">
    <location>
        <begin position="377"/>
        <end position="411"/>
    </location>
</feature>
<organism evidence="4 5">
    <name type="scientific">Brevibacillus laterosporus</name>
    <name type="common">Bacillus laterosporus</name>
    <dbReference type="NCBI Taxonomy" id="1465"/>
    <lineage>
        <taxon>Bacteria</taxon>
        <taxon>Bacillati</taxon>
        <taxon>Bacillota</taxon>
        <taxon>Bacilli</taxon>
        <taxon>Bacillales</taxon>
        <taxon>Paenibacillaceae</taxon>
        <taxon>Brevibacillus</taxon>
    </lineage>
</organism>
<dbReference type="Pfam" id="PF16976">
    <property type="entry name" value="RcpC"/>
    <property type="match status" value="1"/>
</dbReference>
<evidence type="ECO:0000313" key="4">
    <source>
        <dbReference type="EMBL" id="PPB08885.1"/>
    </source>
</evidence>
<keyword evidence="2" id="KW-0812">Transmembrane</keyword>
<reference evidence="4 5" key="1">
    <citation type="submission" date="2018-02" db="EMBL/GenBank/DDBJ databases">
        <title>Comparative analysis of genomes of three Brevibacillus laterosporus strains producers of potent antimicrobials isolated from silage.</title>
        <authorList>
            <person name="Kojic M."/>
            <person name="Miljkovic M."/>
            <person name="Studholme D."/>
            <person name="Filipic B."/>
        </authorList>
    </citation>
    <scope>NUCLEOTIDE SEQUENCE [LARGE SCALE GENOMIC DNA]</scope>
    <source>
        <strain evidence="4 5">BGSP11</strain>
    </source>
</reference>
<evidence type="ECO:0000259" key="3">
    <source>
        <dbReference type="Pfam" id="PF16976"/>
    </source>
</evidence>
<dbReference type="RefSeq" id="WP_104031184.1">
    <property type="nucleotide sequence ID" value="NZ_PRKQ01000005.1"/>
</dbReference>
<dbReference type="CDD" id="cd11614">
    <property type="entry name" value="SAF_CpaB_FlgA_like"/>
    <property type="match status" value="1"/>
</dbReference>
<proteinExistence type="predicted"/>
<dbReference type="EMBL" id="PRKQ01000005">
    <property type="protein sequence ID" value="PPB08885.1"/>
    <property type="molecule type" value="Genomic_DNA"/>
</dbReference>
<accession>A0AAP8QF08</accession>
<sequence length="505" mass="55938">MSASKKSAINRKKKNNTIIPLVLSVAVSCVFYVGVVKKTNADMKPIKVPFAAKTLIEHTEIKKEDINFVEIPSSSLPPNTVITDPYELLGKYVGTNFSVPKNGLFYKEAITTAEKIPSRINKLIEKGKYGLTMRVNLEKSVANSLKENMWVQVRFLTNKTKTNQTLEGILEEKIKILAVRDNSGQDIMRAENDKVKVPTIVVFEADEEQASYLSRAEALGNLSLVALSEADVPKENSEADNANEPESSSDKTNEAHSLNEQTSEKKVEELVNALGDKLTPEQKEMLTVMTKDKTIEERKGQEFKGNLVKLYIDSMTLNMETQFENNYYVSPKGEVIFLDRESNQLRYFKNISEFQESSYISQLSTQELQKVIDQGNRGTSNVSLVPKPATLPTSEPSAVKKETTNSNQQKSSVQDILKTLGPFNGKGKGVTNKVYLSKGVAVVSLKSAAQGKIQVTLMNPDGKVTSVIDEKQGVFEGSKAISIPLTGEYIFQVESNGIWSISIDQ</sequence>
<evidence type="ECO:0000256" key="2">
    <source>
        <dbReference type="SAM" id="Phobius"/>
    </source>
</evidence>
<gene>
    <name evidence="4" type="ORF">C4A77_06255</name>
</gene>
<feature type="region of interest" description="Disordered" evidence="1">
    <location>
        <begin position="231"/>
        <end position="265"/>
    </location>
</feature>
<keyword evidence="2" id="KW-0472">Membrane</keyword>
<comment type="caution">
    <text evidence="4">The sequence shown here is derived from an EMBL/GenBank/DDBJ whole genome shotgun (WGS) entry which is preliminary data.</text>
</comment>
<keyword evidence="2" id="KW-1133">Transmembrane helix</keyword>
<dbReference type="PROSITE" id="PS51257">
    <property type="entry name" value="PROKAR_LIPOPROTEIN"/>
    <property type="match status" value="1"/>
</dbReference>
<feature type="transmembrane region" description="Helical" evidence="2">
    <location>
        <begin position="16"/>
        <end position="35"/>
    </location>
</feature>
<name>A0AAP8QF08_BRELA</name>
<feature type="domain" description="Flp pilus assembly protein RcpC/CpaB" evidence="3">
    <location>
        <begin position="121"/>
        <end position="225"/>
    </location>
</feature>
<dbReference type="AlphaFoldDB" id="A0AAP8QF08"/>
<protein>
    <recommendedName>
        <fullName evidence="3">Flp pilus assembly protein RcpC/CpaB domain-containing protein</fullName>
    </recommendedName>
</protein>
<evidence type="ECO:0000313" key="5">
    <source>
        <dbReference type="Proteomes" id="UP000239759"/>
    </source>
</evidence>
<dbReference type="Proteomes" id="UP000239759">
    <property type="component" value="Unassembled WGS sequence"/>
</dbReference>
<dbReference type="InterPro" id="IPR031571">
    <property type="entry name" value="RcpC_dom"/>
</dbReference>
<evidence type="ECO:0000256" key="1">
    <source>
        <dbReference type="SAM" id="MobiDB-lite"/>
    </source>
</evidence>